<evidence type="ECO:0008006" key="5">
    <source>
        <dbReference type="Google" id="ProtNLM"/>
    </source>
</evidence>
<feature type="chain" id="PRO_5042122444" description="Peptidase M23" evidence="2">
    <location>
        <begin position="22"/>
        <end position="135"/>
    </location>
</feature>
<comment type="caution">
    <text evidence="3">The sequence shown here is derived from an EMBL/GenBank/DDBJ whole genome shotgun (WGS) entry which is preliminary data.</text>
</comment>
<reference evidence="3" key="1">
    <citation type="submission" date="2023-05" db="EMBL/GenBank/DDBJ databases">
        <authorList>
            <person name="Zhang X."/>
        </authorList>
    </citation>
    <scope>NUCLEOTIDE SEQUENCE</scope>
    <source>
        <strain evidence="3">YF14B1</strain>
    </source>
</reference>
<dbReference type="Gene3D" id="1.20.120.20">
    <property type="entry name" value="Apolipoprotein"/>
    <property type="match status" value="1"/>
</dbReference>
<proteinExistence type="predicted"/>
<evidence type="ECO:0000313" key="3">
    <source>
        <dbReference type="EMBL" id="MDJ1484281.1"/>
    </source>
</evidence>
<organism evidence="3 4">
    <name type="scientific">Xanthocytophaga flava</name>
    <dbReference type="NCBI Taxonomy" id="3048013"/>
    <lineage>
        <taxon>Bacteria</taxon>
        <taxon>Pseudomonadati</taxon>
        <taxon>Bacteroidota</taxon>
        <taxon>Cytophagia</taxon>
        <taxon>Cytophagales</taxon>
        <taxon>Rhodocytophagaceae</taxon>
        <taxon>Xanthocytophaga</taxon>
    </lineage>
</organism>
<name>A0AAE3QSS7_9BACT</name>
<evidence type="ECO:0000256" key="1">
    <source>
        <dbReference type="SAM" id="MobiDB-lite"/>
    </source>
</evidence>
<evidence type="ECO:0000313" key="4">
    <source>
        <dbReference type="Proteomes" id="UP001241110"/>
    </source>
</evidence>
<sequence>MKKYKLSLGIALVSLGLIAGACSSNRNMSSSGNKVEQAADKADAELDKERADLKLEIQQGLDKLDTRLDKLRAEAKDASGDAKDNLDEQVKKLEKSRDRMNNYLSDVGKQTKSNWQKFKADVRSSFEEVKEDIKD</sequence>
<protein>
    <recommendedName>
        <fullName evidence="5">Peptidase M23</fullName>
    </recommendedName>
</protein>
<dbReference type="AlphaFoldDB" id="A0AAE3QSS7"/>
<dbReference type="Proteomes" id="UP001241110">
    <property type="component" value="Unassembled WGS sequence"/>
</dbReference>
<dbReference type="PROSITE" id="PS51257">
    <property type="entry name" value="PROKAR_LIPOPROTEIN"/>
    <property type="match status" value="1"/>
</dbReference>
<gene>
    <name evidence="3" type="ORF">QNI16_27540</name>
</gene>
<accession>A0AAE3QSS7</accession>
<dbReference type="SUPFAM" id="SSF47162">
    <property type="entry name" value="Apolipoprotein"/>
    <property type="match status" value="1"/>
</dbReference>
<dbReference type="EMBL" id="JASJOS010000014">
    <property type="protein sequence ID" value="MDJ1484281.1"/>
    <property type="molecule type" value="Genomic_DNA"/>
</dbReference>
<feature type="signal peptide" evidence="2">
    <location>
        <begin position="1"/>
        <end position="21"/>
    </location>
</feature>
<feature type="region of interest" description="Disordered" evidence="1">
    <location>
        <begin position="75"/>
        <end position="99"/>
    </location>
</feature>
<evidence type="ECO:0000256" key="2">
    <source>
        <dbReference type="SAM" id="SignalP"/>
    </source>
</evidence>
<dbReference type="RefSeq" id="WP_313985390.1">
    <property type="nucleotide sequence ID" value="NZ_JASJOS010000014.1"/>
</dbReference>
<keyword evidence="2" id="KW-0732">Signal</keyword>